<dbReference type="RefSeq" id="WP_241369735.1">
    <property type="nucleotide sequence ID" value="NZ_JAKZFC010000004.1"/>
</dbReference>
<proteinExistence type="predicted"/>
<gene>
    <name evidence="1" type="ORF">LZ480_12280</name>
</gene>
<reference evidence="1 2" key="1">
    <citation type="submission" date="2022-03" db="EMBL/GenBank/DDBJ databases">
        <authorList>
            <person name="Jo J.-H."/>
            <person name="Im W.-T."/>
        </authorList>
    </citation>
    <scope>NUCLEOTIDE SEQUENCE [LARGE SCALE GENOMIC DNA]</scope>
    <source>
        <strain evidence="1 2">MA9</strain>
    </source>
</reference>
<name>A0ABS9UE98_9BACL</name>
<comment type="caution">
    <text evidence="1">The sequence shown here is derived from an EMBL/GenBank/DDBJ whole genome shotgun (WGS) entry which is preliminary data.</text>
</comment>
<evidence type="ECO:0000313" key="1">
    <source>
        <dbReference type="EMBL" id="MCH7322670.1"/>
    </source>
</evidence>
<keyword evidence="2" id="KW-1185">Reference proteome</keyword>
<accession>A0ABS9UE98</accession>
<protein>
    <submittedName>
        <fullName evidence="1">Uncharacterized protein</fullName>
    </submittedName>
</protein>
<evidence type="ECO:0000313" key="2">
    <source>
        <dbReference type="Proteomes" id="UP001316087"/>
    </source>
</evidence>
<dbReference type="EMBL" id="JAKZFC010000004">
    <property type="protein sequence ID" value="MCH7322670.1"/>
    <property type="molecule type" value="Genomic_DNA"/>
</dbReference>
<organism evidence="1 2">
    <name type="scientific">Solibacillus palustris</name>
    <dbReference type="NCBI Taxonomy" id="2908203"/>
    <lineage>
        <taxon>Bacteria</taxon>
        <taxon>Bacillati</taxon>
        <taxon>Bacillota</taxon>
        <taxon>Bacilli</taxon>
        <taxon>Bacillales</taxon>
        <taxon>Caryophanaceae</taxon>
        <taxon>Solibacillus</taxon>
    </lineage>
</organism>
<sequence length="46" mass="5818">MPKLSRQERVKAEREKKREEGLTIFRYATDLFRLFDTLYRFFRMML</sequence>
<dbReference type="Proteomes" id="UP001316087">
    <property type="component" value="Unassembled WGS sequence"/>
</dbReference>